<organism evidence="17 18">
    <name type="scientific">Oxyplasma meridianum</name>
    <dbReference type="NCBI Taxonomy" id="3073602"/>
    <lineage>
        <taxon>Archaea</taxon>
        <taxon>Methanobacteriati</taxon>
        <taxon>Thermoplasmatota</taxon>
        <taxon>Thermoplasmata</taxon>
        <taxon>Thermoplasmatales</taxon>
        <taxon>Thermoplasmataceae</taxon>
        <taxon>Oxyplasma</taxon>
    </lineage>
</organism>
<comment type="similarity">
    <text evidence="2 15">Belongs to the peptidase S16 family. Archaeal LonB subfamily.</text>
</comment>
<evidence type="ECO:0000256" key="9">
    <source>
        <dbReference type="ARBA" id="ARBA00022825"/>
    </source>
</evidence>
<keyword evidence="10 15" id="KW-0067">ATP-binding</keyword>
<dbReference type="InterPro" id="IPR014721">
    <property type="entry name" value="Ribsml_uS5_D2-typ_fold_subgr"/>
</dbReference>
<dbReference type="GeneID" id="95967070"/>
<dbReference type="InterPro" id="IPR020568">
    <property type="entry name" value="Ribosomal_Su5_D2-typ_SF"/>
</dbReference>
<feature type="domain" description="Lon proteolytic" evidence="16">
    <location>
        <begin position="429"/>
        <end position="614"/>
    </location>
</feature>
<dbReference type="GO" id="GO:0005886">
    <property type="term" value="C:plasma membrane"/>
    <property type="evidence" value="ECO:0007669"/>
    <property type="project" value="UniProtKB-SubCell"/>
</dbReference>
<dbReference type="Pfam" id="PF20436">
    <property type="entry name" value="LonB_AAA-LID"/>
    <property type="match status" value="1"/>
</dbReference>
<keyword evidence="18" id="KW-1185">Reference proteome</keyword>
<evidence type="ECO:0000256" key="14">
    <source>
        <dbReference type="PROSITE-ProRule" id="PRU01122"/>
    </source>
</evidence>
<dbReference type="InterPro" id="IPR046843">
    <property type="entry name" value="LonB_AAA-LID"/>
</dbReference>
<evidence type="ECO:0000256" key="3">
    <source>
        <dbReference type="ARBA" id="ARBA00022016"/>
    </source>
</evidence>
<comment type="subunit">
    <text evidence="13 15">Homohexamer. Organized in a ring with a central cavity.</text>
</comment>
<evidence type="ECO:0000256" key="1">
    <source>
        <dbReference type="ARBA" id="ARBA00004651"/>
    </source>
</evidence>
<dbReference type="GO" id="GO:0006355">
    <property type="term" value="P:regulation of DNA-templated transcription"/>
    <property type="evidence" value="ECO:0007669"/>
    <property type="project" value="InterPro"/>
</dbReference>
<evidence type="ECO:0000256" key="7">
    <source>
        <dbReference type="ARBA" id="ARBA00022741"/>
    </source>
</evidence>
<evidence type="ECO:0000256" key="13">
    <source>
        <dbReference type="ARBA" id="ARBA00026070"/>
    </source>
</evidence>
<feature type="active site" evidence="14">
    <location>
        <position position="564"/>
    </location>
</feature>
<dbReference type="Gene3D" id="3.40.50.300">
    <property type="entry name" value="P-loop containing nucleotide triphosphate hydrolases"/>
    <property type="match status" value="2"/>
</dbReference>
<dbReference type="AlphaFoldDB" id="A0AAX4NEM2"/>
<evidence type="ECO:0000256" key="4">
    <source>
        <dbReference type="ARBA" id="ARBA00022475"/>
    </source>
</evidence>
<evidence type="ECO:0000256" key="12">
    <source>
        <dbReference type="ARBA" id="ARBA00023136"/>
    </source>
</evidence>
<name>A0AAX4NEM2_9ARCH</name>
<accession>A0AAX4NEM2</accession>
<evidence type="ECO:0000256" key="15">
    <source>
        <dbReference type="RuleBase" id="RU369001"/>
    </source>
</evidence>
<sequence length="646" mass="70330">MESVEEWVKKLNVSSTKDVQVPKILFDQVIGQEEAGDVVKKAALQKRHVLLIGDPGTGKSMLAQSMVDFLPKEDLEDIIVFPNPEDNNRPKVKTLPAGKGKEIIRQYQIKAEREKKDRSRSILFIILSIVFLGVVFAFILSDWIIVFFAIMAAAFVYMAMAINPAMRAERAMVPKLLVSHSPNDKPPFVDSTGAHSGALLGDVRHDPFQSGGLETPAHDRVEAGNIHKAHRGVLFIDEMNLLRPESQQALLTAMQEKKFSISGQSERSAGAMVQTEPIPCDFVLVAAGNLDAIQGIHPALRSRIRGYGYEVYVNSTMDDNEENRNKIVQFIAQEVIKDKKIPHFDLGAITEIVKEAQKRSGRKGKLTLRLRELGGLVRVAGDIAISEKSDIVTADEVMKAKNLSKPLEQQVADRSIEIRKSYKTFISEGSKVGMVNGLAVLGANSGMADFTGIVMPIVAEVTPSQHKGNGSVVATGKLGEIAKEAVQNVSAVFKKLSDIEISDMDIHIQFVGSYDGVEGDSASVSIATAVISSIENIPIDQSLAMTGSLSVRGAVLPVGGVTAKVEAAIEAGLKRVIVPRSNYDDIVLDSNHQNRIQIIPVDTIEDVLENALVETPERQKFFSRIKSLITPKGFSSQQGITGKNVA</sequence>
<dbReference type="SUPFAM" id="SSF54211">
    <property type="entry name" value="Ribosomal protein S5 domain 2-like"/>
    <property type="match status" value="1"/>
</dbReference>
<dbReference type="InterPro" id="IPR000523">
    <property type="entry name" value="Mg_chelatse_chII-like_cat_dom"/>
</dbReference>
<dbReference type="NCBIfam" id="TIGR00764">
    <property type="entry name" value="lon_rel"/>
    <property type="match status" value="1"/>
</dbReference>
<dbReference type="PROSITE" id="PS51786">
    <property type="entry name" value="LON_PROTEOLYTIC"/>
    <property type="match status" value="1"/>
</dbReference>
<dbReference type="PANTHER" id="PTHR10046">
    <property type="entry name" value="ATP DEPENDENT LON PROTEASE FAMILY MEMBER"/>
    <property type="match status" value="1"/>
</dbReference>
<dbReference type="PRINTS" id="PR00830">
    <property type="entry name" value="ENDOLAPTASE"/>
</dbReference>
<dbReference type="GO" id="GO:0004176">
    <property type="term" value="F:ATP-dependent peptidase activity"/>
    <property type="evidence" value="ECO:0007669"/>
    <property type="project" value="UniProtKB-UniRule"/>
</dbReference>
<dbReference type="SMART" id="SM00382">
    <property type="entry name" value="AAA"/>
    <property type="match status" value="1"/>
</dbReference>
<keyword evidence="12 15" id="KW-0472">Membrane</keyword>
<dbReference type="InterPro" id="IPR008269">
    <property type="entry name" value="Lon_proteolytic"/>
</dbReference>
<dbReference type="Gene3D" id="3.30.230.10">
    <property type="match status" value="1"/>
</dbReference>
<keyword evidence="9 14" id="KW-0720">Serine protease</keyword>
<dbReference type="CDD" id="cd00009">
    <property type="entry name" value="AAA"/>
    <property type="match status" value="1"/>
</dbReference>
<dbReference type="InterPro" id="IPR027065">
    <property type="entry name" value="Lon_Prtase"/>
</dbReference>
<proteinExistence type="inferred from homology"/>
<keyword evidence="5 14" id="KW-0645">Protease</keyword>
<protein>
    <recommendedName>
        <fullName evidence="3 15">Archaeal Lon protease</fullName>
        <ecNumber evidence="15">3.4.21.-</ecNumber>
    </recommendedName>
    <alternativeName>
        <fullName evidence="15">ATP-dependent protease La homolog</fullName>
    </alternativeName>
</protein>
<keyword evidence="6 15" id="KW-0812">Transmembrane</keyword>
<gene>
    <name evidence="17" type="primary">lonB</name>
    <name evidence="17" type="ORF">OXIME_000346</name>
</gene>
<feature type="transmembrane region" description="Helical" evidence="15">
    <location>
        <begin position="145"/>
        <end position="166"/>
    </location>
</feature>
<keyword evidence="11 15" id="KW-1133">Transmembrane helix</keyword>
<dbReference type="InterPro" id="IPR027417">
    <property type="entry name" value="P-loop_NTPase"/>
</dbReference>
<evidence type="ECO:0000256" key="6">
    <source>
        <dbReference type="ARBA" id="ARBA00022692"/>
    </source>
</evidence>
<evidence type="ECO:0000313" key="18">
    <source>
        <dbReference type="Proteomes" id="UP001451606"/>
    </source>
</evidence>
<keyword evidence="8 14" id="KW-0378">Hydrolase</keyword>
<dbReference type="SUPFAM" id="SSF52540">
    <property type="entry name" value="P-loop containing nucleoside triphosphate hydrolases"/>
    <property type="match status" value="1"/>
</dbReference>
<dbReference type="KEGG" id="omr:OXIME_000346"/>
<dbReference type="GO" id="GO:0030163">
    <property type="term" value="P:protein catabolic process"/>
    <property type="evidence" value="ECO:0007669"/>
    <property type="project" value="UniProtKB-UniRule"/>
</dbReference>
<comment type="subcellular location">
    <subcellularLocation>
        <location evidence="1 15">Cell membrane</location>
        <topology evidence="1 15">Multi-pass membrane protein</topology>
    </subcellularLocation>
</comment>
<dbReference type="InterPro" id="IPR003593">
    <property type="entry name" value="AAA+_ATPase"/>
</dbReference>
<dbReference type="Pfam" id="PF00158">
    <property type="entry name" value="Sigma54_activat"/>
    <property type="match status" value="1"/>
</dbReference>
<evidence type="ECO:0000259" key="16">
    <source>
        <dbReference type="PROSITE" id="PS51786"/>
    </source>
</evidence>
<evidence type="ECO:0000256" key="5">
    <source>
        <dbReference type="ARBA" id="ARBA00022670"/>
    </source>
</evidence>
<keyword evidence="7 15" id="KW-0547">Nucleotide-binding</keyword>
<feature type="transmembrane region" description="Helical" evidence="15">
    <location>
        <begin position="122"/>
        <end position="139"/>
    </location>
</feature>
<dbReference type="InterPro" id="IPR002078">
    <property type="entry name" value="Sigma_54_int"/>
</dbReference>
<dbReference type="EC" id="3.4.21.-" evidence="15"/>
<dbReference type="Gene3D" id="1.10.8.60">
    <property type="match status" value="1"/>
</dbReference>
<dbReference type="RefSeq" id="WP_393971763.1">
    <property type="nucleotide sequence ID" value="NZ_CP133772.1"/>
</dbReference>
<feature type="active site" evidence="14">
    <location>
        <position position="521"/>
    </location>
</feature>
<dbReference type="EMBL" id="CP133772">
    <property type="protein sequence ID" value="WYX99802.1"/>
    <property type="molecule type" value="Genomic_DNA"/>
</dbReference>
<comment type="function">
    <text evidence="15">ATP-dependent serine protease that mediates the selective degradation of mutant and abnormal proteins as well as certain short-lived regulatory proteins. Degrades polypeptides processively.</text>
</comment>
<reference evidence="17 18" key="1">
    <citation type="submission" date="2023-09" db="EMBL/GenBank/DDBJ databases">
        <authorList>
            <person name="Golyshina O.V."/>
            <person name="Lunev E.A."/>
            <person name="Bargiela R."/>
            <person name="Gaines M.C."/>
            <person name="Daum B."/>
            <person name="Bale N.J."/>
            <person name="Koenen M."/>
            <person name="Sinninghe Damst J.S."/>
            <person name="Yakimov M."/>
            <person name="Golyshin P.N."/>
        </authorList>
    </citation>
    <scope>NUCLEOTIDE SEQUENCE [LARGE SCALE GENOMIC DNA]</scope>
    <source>
        <strain evidence="17 18">M1</strain>
    </source>
</reference>
<keyword evidence="4 15" id="KW-1003">Cell membrane</keyword>
<dbReference type="Pfam" id="PF05362">
    <property type="entry name" value="Lon_C"/>
    <property type="match status" value="1"/>
</dbReference>
<dbReference type="GO" id="GO:0005524">
    <property type="term" value="F:ATP binding"/>
    <property type="evidence" value="ECO:0007669"/>
    <property type="project" value="UniProtKB-UniRule"/>
</dbReference>
<dbReference type="GO" id="GO:0004252">
    <property type="term" value="F:serine-type endopeptidase activity"/>
    <property type="evidence" value="ECO:0007669"/>
    <property type="project" value="UniProtKB-UniRule"/>
</dbReference>
<evidence type="ECO:0000256" key="8">
    <source>
        <dbReference type="ARBA" id="ARBA00022801"/>
    </source>
</evidence>
<evidence type="ECO:0000313" key="17">
    <source>
        <dbReference type="EMBL" id="WYX99802.1"/>
    </source>
</evidence>
<dbReference type="Pfam" id="PF01078">
    <property type="entry name" value="Mg_chelatase"/>
    <property type="match status" value="1"/>
</dbReference>
<evidence type="ECO:0000256" key="10">
    <source>
        <dbReference type="ARBA" id="ARBA00022840"/>
    </source>
</evidence>
<dbReference type="InterPro" id="IPR004663">
    <property type="entry name" value="Lon_arc"/>
</dbReference>
<dbReference type="GO" id="GO:0006508">
    <property type="term" value="P:proteolysis"/>
    <property type="evidence" value="ECO:0007669"/>
    <property type="project" value="UniProtKB-KW"/>
</dbReference>
<evidence type="ECO:0000256" key="2">
    <source>
        <dbReference type="ARBA" id="ARBA00009579"/>
    </source>
</evidence>
<evidence type="ECO:0000256" key="11">
    <source>
        <dbReference type="ARBA" id="ARBA00022989"/>
    </source>
</evidence>
<dbReference type="Proteomes" id="UP001451606">
    <property type="component" value="Chromosome"/>
</dbReference>